<evidence type="ECO:0000313" key="3">
    <source>
        <dbReference type="Proteomes" id="UP000288293"/>
    </source>
</evidence>
<dbReference type="OrthoDB" id="9776279at2"/>
<protein>
    <recommendedName>
        <fullName evidence="4">DUF3530 domain-containing protein</fullName>
    </recommendedName>
</protein>
<evidence type="ECO:0000313" key="2">
    <source>
        <dbReference type="EMBL" id="RUO24308.1"/>
    </source>
</evidence>
<dbReference type="Proteomes" id="UP000288293">
    <property type="component" value="Unassembled WGS sequence"/>
</dbReference>
<evidence type="ECO:0000256" key="1">
    <source>
        <dbReference type="SAM" id="SignalP"/>
    </source>
</evidence>
<feature type="signal peptide" evidence="1">
    <location>
        <begin position="1"/>
        <end position="22"/>
    </location>
</feature>
<dbReference type="AlphaFoldDB" id="A0A432W496"/>
<dbReference type="RefSeq" id="WP_126804010.1">
    <property type="nucleotide sequence ID" value="NZ_PIPL01000002.1"/>
</dbReference>
<proteinExistence type="predicted"/>
<keyword evidence="3" id="KW-1185">Reference proteome</keyword>
<sequence>MKQTLLHLCLLTVLLTPAAAQANNDLDYYLPPGEVVWLGEGDTQVLLLEQENKQAFDRGSILHIPEWGYHPYQSAAIRSLYQSMPDYGWQSYALQPPTQPLDNFRWQGDEDVRYPEPLADEELAELREQLRERVELAYSQTSLIAGSVIIVAEGISAALLTDLFSRNELPLPDAFVVYGIYFPQWQLNQQLATKLAQLPVPVLDLSPHDGNDWVTQAASRRQQQAQRHQQVSYRQRIIPAGTHAHQPRYLQHQLYGWLRSNDF</sequence>
<dbReference type="EMBL" id="PIPL01000002">
    <property type="protein sequence ID" value="RUO24308.1"/>
    <property type="molecule type" value="Genomic_DNA"/>
</dbReference>
<comment type="caution">
    <text evidence="2">The sequence shown here is derived from an EMBL/GenBank/DDBJ whole genome shotgun (WGS) entry which is preliminary data.</text>
</comment>
<feature type="chain" id="PRO_5019342398" description="DUF3530 domain-containing protein" evidence="1">
    <location>
        <begin position="23"/>
        <end position="263"/>
    </location>
</feature>
<dbReference type="InterPro" id="IPR022529">
    <property type="entry name" value="DUF3530"/>
</dbReference>
<gene>
    <name evidence="2" type="ORF">CWE09_10550</name>
</gene>
<name>A0A432W496_9GAMM</name>
<organism evidence="2 3">
    <name type="scientific">Aliidiomarina minuta</name>
    <dbReference type="NCBI Taxonomy" id="880057"/>
    <lineage>
        <taxon>Bacteria</taxon>
        <taxon>Pseudomonadati</taxon>
        <taxon>Pseudomonadota</taxon>
        <taxon>Gammaproteobacteria</taxon>
        <taxon>Alteromonadales</taxon>
        <taxon>Idiomarinaceae</taxon>
        <taxon>Aliidiomarina</taxon>
    </lineage>
</organism>
<evidence type="ECO:0008006" key="4">
    <source>
        <dbReference type="Google" id="ProtNLM"/>
    </source>
</evidence>
<dbReference type="Pfam" id="PF12048">
    <property type="entry name" value="DUF3530"/>
    <property type="match status" value="1"/>
</dbReference>
<accession>A0A432W496</accession>
<reference evidence="2 3" key="1">
    <citation type="journal article" date="2011" name="Front. Microbiol.">
        <title>Genomic signatures of strain selection and enhancement in Bacillus atrophaeus var. globigii, a historical biowarfare simulant.</title>
        <authorList>
            <person name="Gibbons H.S."/>
            <person name="Broomall S.M."/>
            <person name="McNew L.A."/>
            <person name="Daligault H."/>
            <person name="Chapman C."/>
            <person name="Bruce D."/>
            <person name="Karavis M."/>
            <person name="Krepps M."/>
            <person name="McGregor P.A."/>
            <person name="Hong C."/>
            <person name="Park K.H."/>
            <person name="Akmal A."/>
            <person name="Feldman A."/>
            <person name="Lin J.S."/>
            <person name="Chang W.E."/>
            <person name="Higgs B.W."/>
            <person name="Demirev P."/>
            <person name="Lindquist J."/>
            <person name="Liem A."/>
            <person name="Fochler E."/>
            <person name="Read T.D."/>
            <person name="Tapia R."/>
            <person name="Johnson S."/>
            <person name="Bishop-Lilly K.A."/>
            <person name="Detter C."/>
            <person name="Han C."/>
            <person name="Sozhamannan S."/>
            <person name="Rosenzweig C.N."/>
            <person name="Skowronski E.W."/>
        </authorList>
    </citation>
    <scope>NUCLEOTIDE SEQUENCE [LARGE SCALE GENOMIC DNA]</scope>
    <source>
        <strain evidence="2 3">MLST1</strain>
    </source>
</reference>
<keyword evidence="1" id="KW-0732">Signal</keyword>